<reference evidence="1 2" key="1">
    <citation type="submission" date="2014-03" db="EMBL/GenBank/DDBJ databases">
        <title>Genomics of Bifidobacteria.</title>
        <authorList>
            <person name="Ventura M."/>
            <person name="Milani C."/>
            <person name="Lugli G.A."/>
        </authorList>
    </citation>
    <scope>NUCLEOTIDE SEQUENCE [LARGE SCALE GENOMIC DNA]</scope>
    <source>
        <strain evidence="1 2">DSM 23973</strain>
    </source>
</reference>
<dbReference type="STRING" id="1437609.BCAL_1730"/>
<dbReference type="EMBL" id="JGYS01000028">
    <property type="protein sequence ID" value="KFI50592.1"/>
    <property type="molecule type" value="Genomic_DNA"/>
</dbReference>
<dbReference type="Proteomes" id="UP000029072">
    <property type="component" value="Unassembled WGS sequence"/>
</dbReference>
<sequence>MSAADVMAVLATATDTSPAVTMPLTSAIEPQASPYEELRVEPTLWPQIREIIESSIANAPRKRQKAIGPSELGTDCLHCLAAKLVGWPKRKGVAWLPFVGTCVHEHFERMFSDLNPQGFDDNVRNRPYETEMRVTVGSLHGITDGYEVKGSIDLYDRRSASTVDWKIVGATTLKDVKAHGPSQTYMVQASLYGIGLRNAGEQVERNCIFFLPRNGISLNDALPVEMRFDERPGLWALARAQLLVTFLDLIEQTDGPDMRDAWIRLLPASATHCFDCGSWPDDQNRTIPELRKPDTVQVPDTWQRLIPLLQPTYQPNQQSTSQQSTK</sequence>
<gene>
    <name evidence="1" type="ORF">BCAL_1730</name>
</gene>
<dbReference type="OrthoDB" id="5140755at2"/>
<name>A0A086ZVP2_9BIFI</name>
<dbReference type="RefSeq" id="WP_052119142.1">
    <property type="nucleotide sequence ID" value="NZ_JDUV01000008.1"/>
</dbReference>
<accession>A0A086ZVP2</accession>
<organism evidence="1 2">
    <name type="scientific">Bifidobacterium callitrichos DSM 23973</name>
    <dbReference type="NCBI Taxonomy" id="1437609"/>
    <lineage>
        <taxon>Bacteria</taxon>
        <taxon>Bacillati</taxon>
        <taxon>Actinomycetota</taxon>
        <taxon>Actinomycetes</taxon>
        <taxon>Bifidobacteriales</taxon>
        <taxon>Bifidobacteriaceae</taxon>
        <taxon>Bifidobacterium</taxon>
    </lineage>
</organism>
<dbReference type="AlphaFoldDB" id="A0A086ZVP2"/>
<evidence type="ECO:0000313" key="1">
    <source>
        <dbReference type="EMBL" id="KFI50592.1"/>
    </source>
</evidence>
<protein>
    <recommendedName>
        <fullName evidence="3">Cas4 family exonuclease</fullName>
    </recommendedName>
</protein>
<proteinExistence type="predicted"/>
<evidence type="ECO:0000313" key="2">
    <source>
        <dbReference type="Proteomes" id="UP000029072"/>
    </source>
</evidence>
<comment type="caution">
    <text evidence="1">The sequence shown here is derived from an EMBL/GenBank/DDBJ whole genome shotgun (WGS) entry which is preliminary data.</text>
</comment>
<dbReference type="eggNOG" id="ENOG5032Y78">
    <property type="taxonomic scope" value="Bacteria"/>
</dbReference>
<evidence type="ECO:0008006" key="3">
    <source>
        <dbReference type="Google" id="ProtNLM"/>
    </source>
</evidence>